<dbReference type="KEGG" id="ter:Tery_4353"/>
<accession>Q10WM9</accession>
<gene>
    <name evidence="1" type="ordered locus">Tery_4353</name>
</gene>
<dbReference type="PANTHER" id="PTHR36382:SF2">
    <property type="entry name" value="OS04G0635700 PROTEIN"/>
    <property type="match status" value="1"/>
</dbReference>
<reference evidence="1" key="1">
    <citation type="submission" date="2006-06" db="EMBL/GenBank/DDBJ databases">
        <title>Complete sequence of Trichodesmium erythraeum IMS101.</title>
        <authorList>
            <consortium name="US DOE Joint Genome Institute"/>
            <person name="Copeland A."/>
            <person name="Lucas S."/>
            <person name="Lapidus A."/>
            <person name="Barry K."/>
            <person name="Detter J.C."/>
            <person name="Glavina del Rio T."/>
            <person name="Hammon N."/>
            <person name="Israni S."/>
            <person name="Dalin E."/>
            <person name="Tice H."/>
            <person name="Pitluck S."/>
            <person name="Kiss H."/>
            <person name="Munk A.C."/>
            <person name="Brettin T."/>
            <person name="Bruce D."/>
            <person name="Han C."/>
            <person name="Tapia R."/>
            <person name="Gilna P."/>
            <person name="Schmutz J."/>
            <person name="Larimer F."/>
            <person name="Land M."/>
            <person name="Hauser L."/>
            <person name="Kyrpides N."/>
            <person name="Kim E."/>
            <person name="Richardson P."/>
        </authorList>
    </citation>
    <scope>NUCLEOTIDE SEQUENCE [LARGE SCALE GENOMIC DNA]</scope>
    <source>
        <strain evidence="1">IMS101</strain>
    </source>
</reference>
<organism evidence="1">
    <name type="scientific">Trichodesmium erythraeum (strain IMS101)</name>
    <dbReference type="NCBI Taxonomy" id="203124"/>
    <lineage>
        <taxon>Bacteria</taxon>
        <taxon>Bacillati</taxon>
        <taxon>Cyanobacteriota</taxon>
        <taxon>Cyanophyceae</taxon>
        <taxon>Oscillatoriophycideae</taxon>
        <taxon>Oscillatoriales</taxon>
        <taxon>Microcoleaceae</taxon>
        <taxon>Trichodesmium</taxon>
    </lineage>
</organism>
<dbReference type="RefSeq" id="WP_011613671.1">
    <property type="nucleotide sequence ID" value="NC_008312.1"/>
</dbReference>
<dbReference type="AlphaFoldDB" id="Q10WM9"/>
<sequence>MESSLNFLTSEESAQVDAALLTSKDKFSTRLAIYSLRCLRQIARETGLTLEEIPAEQVKAWMQKDKSLKQNLDSDPSFESFFTRLVMASLSPLKQVAQESAVALQDLTVQQVVKWFEKKGKIQ</sequence>
<evidence type="ECO:0000313" key="1">
    <source>
        <dbReference type="EMBL" id="ABG53345.1"/>
    </source>
</evidence>
<dbReference type="PANTHER" id="PTHR36382">
    <property type="entry name" value="OSJNBA0043L09.26 PROTEIN"/>
    <property type="match status" value="1"/>
</dbReference>
<dbReference type="HOGENOM" id="CLU_155298_0_0_3"/>
<protein>
    <submittedName>
        <fullName evidence="1">Uncharacterized protein</fullName>
    </submittedName>
</protein>
<dbReference type="OrthoDB" id="514810at2"/>
<proteinExistence type="predicted"/>
<dbReference type="EMBL" id="CP000393">
    <property type="protein sequence ID" value="ABG53345.1"/>
    <property type="molecule type" value="Genomic_DNA"/>
</dbReference>
<name>Q10WM9_TRIEI</name>
<dbReference type="STRING" id="203124.Tery_4353"/>
<dbReference type="eggNOG" id="ENOG5032TZB">
    <property type="taxonomic scope" value="Bacteria"/>
</dbReference>